<protein>
    <recommendedName>
        <fullName evidence="1">ABM domain-containing protein</fullName>
    </recommendedName>
</protein>
<dbReference type="Proteomes" id="UP001055712">
    <property type="component" value="Unassembled WGS sequence"/>
</dbReference>
<organism evidence="2 3">
    <name type="scientific">Chlorella vulgaris</name>
    <name type="common">Green alga</name>
    <dbReference type="NCBI Taxonomy" id="3077"/>
    <lineage>
        <taxon>Eukaryota</taxon>
        <taxon>Viridiplantae</taxon>
        <taxon>Chlorophyta</taxon>
        <taxon>core chlorophytes</taxon>
        <taxon>Trebouxiophyceae</taxon>
        <taxon>Chlorellales</taxon>
        <taxon>Chlorellaceae</taxon>
        <taxon>Chlorella clade</taxon>
        <taxon>Chlorella</taxon>
    </lineage>
</organism>
<dbReference type="AlphaFoldDB" id="A0A9D4TI01"/>
<dbReference type="InterPro" id="IPR011008">
    <property type="entry name" value="Dimeric_a/b-barrel"/>
</dbReference>
<comment type="caution">
    <text evidence="2">The sequence shown here is derived from an EMBL/GenBank/DDBJ whole genome shotgun (WGS) entry which is preliminary data.</text>
</comment>
<reference evidence="2" key="2">
    <citation type="submission" date="2020-11" db="EMBL/GenBank/DDBJ databases">
        <authorList>
            <person name="Cecchin M."/>
            <person name="Marcolungo L."/>
            <person name="Rossato M."/>
            <person name="Girolomoni L."/>
            <person name="Cosentino E."/>
            <person name="Cuine S."/>
            <person name="Li-Beisson Y."/>
            <person name="Delledonne M."/>
            <person name="Ballottari M."/>
        </authorList>
    </citation>
    <scope>NUCLEOTIDE SEQUENCE</scope>
    <source>
        <strain evidence="2">211/11P</strain>
        <tissue evidence="2">Whole cell</tissue>
    </source>
</reference>
<sequence>MAGDETKVFVLCVYLKFQAVEHRDEFIESWRPLAEWVKANELGTLAYEIMVADTDPMKVVVFERYVTKAYFNDVHRVSKPYLEFKEQQGQWRADKNVEVSGQSYFETSIGHMSR</sequence>
<dbReference type="PANTHER" id="PTHR40624">
    <property type="entry name" value="BIOSYNTHESIS MONOOXYGENASE, PUTATIVE (AFU_ORTHOLOGUE AFUA_1G12025)-RELATED"/>
    <property type="match status" value="1"/>
</dbReference>
<evidence type="ECO:0000313" key="3">
    <source>
        <dbReference type="Proteomes" id="UP001055712"/>
    </source>
</evidence>
<proteinExistence type="predicted"/>
<gene>
    <name evidence="2" type="ORF">D9Q98_008049</name>
</gene>
<dbReference type="Gene3D" id="3.30.70.100">
    <property type="match status" value="1"/>
</dbReference>
<reference evidence="2" key="1">
    <citation type="journal article" date="2019" name="Plant J.">
        <title>Chlorella vulgaris genome assembly and annotation reveals the molecular basis for metabolic acclimation to high light conditions.</title>
        <authorList>
            <person name="Cecchin M."/>
            <person name="Marcolungo L."/>
            <person name="Rossato M."/>
            <person name="Girolomoni L."/>
            <person name="Cosentino E."/>
            <person name="Cuine S."/>
            <person name="Li-Beisson Y."/>
            <person name="Delledonne M."/>
            <person name="Ballottari M."/>
        </authorList>
    </citation>
    <scope>NUCLEOTIDE SEQUENCE</scope>
    <source>
        <strain evidence="2">211/11P</strain>
    </source>
</reference>
<dbReference type="InterPro" id="IPR007138">
    <property type="entry name" value="ABM_dom"/>
</dbReference>
<feature type="domain" description="ABM" evidence="1">
    <location>
        <begin position="21"/>
        <end position="86"/>
    </location>
</feature>
<evidence type="ECO:0000313" key="2">
    <source>
        <dbReference type="EMBL" id="KAI3426081.1"/>
    </source>
</evidence>
<dbReference type="Pfam" id="PF03992">
    <property type="entry name" value="ABM"/>
    <property type="match status" value="1"/>
</dbReference>
<keyword evidence="3" id="KW-1185">Reference proteome</keyword>
<evidence type="ECO:0000259" key="1">
    <source>
        <dbReference type="Pfam" id="PF03992"/>
    </source>
</evidence>
<dbReference type="SUPFAM" id="SSF54909">
    <property type="entry name" value="Dimeric alpha+beta barrel"/>
    <property type="match status" value="1"/>
</dbReference>
<dbReference type="EMBL" id="SIDB01000011">
    <property type="protein sequence ID" value="KAI3426081.1"/>
    <property type="molecule type" value="Genomic_DNA"/>
</dbReference>
<accession>A0A9D4TI01</accession>
<dbReference type="OrthoDB" id="10011777at2759"/>
<dbReference type="PANTHER" id="PTHR40624:SF1">
    <property type="entry name" value="BIOSYNTHESIS MONOOXYGENASE, PUTATIVE (AFU_ORTHOLOGUE AFUA_1G12025)-RELATED"/>
    <property type="match status" value="1"/>
</dbReference>
<name>A0A9D4TI01_CHLVU</name>